<reference evidence="3 4" key="1">
    <citation type="submission" date="2023-05" db="EMBL/GenBank/DDBJ databases">
        <title>Draft genome sequence of Streptomyces sp. B-S-A8 isolated from a cave soil in Thailand.</title>
        <authorList>
            <person name="Chamroensaksri N."/>
            <person name="Muangham S."/>
        </authorList>
    </citation>
    <scope>NUCLEOTIDE SEQUENCE [LARGE SCALE GENOMIC DNA]</scope>
    <source>
        <strain evidence="3 4">B-S-A8</strain>
    </source>
</reference>
<evidence type="ECO:0000313" key="3">
    <source>
        <dbReference type="EMBL" id="MDI3389975.1"/>
    </source>
</evidence>
<dbReference type="PANTHER" id="PTHR33627">
    <property type="entry name" value="TRANSPOSASE"/>
    <property type="match status" value="1"/>
</dbReference>
<dbReference type="InterPro" id="IPR039365">
    <property type="entry name" value="IS701-like"/>
</dbReference>
<feature type="domain" description="Transposase IS701-like DDE" evidence="2">
    <location>
        <begin position="31"/>
        <end position="264"/>
    </location>
</feature>
<gene>
    <name evidence="3" type="ORF">QIS99_27840</name>
</gene>
<evidence type="ECO:0000256" key="1">
    <source>
        <dbReference type="SAM" id="MobiDB-lite"/>
    </source>
</evidence>
<dbReference type="Pfam" id="PF13546">
    <property type="entry name" value="DDE_5"/>
    <property type="match status" value="1"/>
</dbReference>
<dbReference type="Proteomes" id="UP001224661">
    <property type="component" value="Unassembled WGS sequence"/>
</dbReference>
<keyword evidence="4" id="KW-1185">Reference proteome</keyword>
<feature type="region of interest" description="Disordered" evidence="1">
    <location>
        <begin position="1"/>
        <end position="23"/>
    </location>
</feature>
<dbReference type="EMBL" id="JASCIR010000036">
    <property type="protein sequence ID" value="MDI3389975.1"/>
    <property type="molecule type" value="Genomic_DNA"/>
</dbReference>
<protein>
    <submittedName>
        <fullName evidence="3">Transposase</fullName>
    </submittedName>
</protein>
<feature type="region of interest" description="Disordered" evidence="1">
    <location>
        <begin position="386"/>
        <end position="420"/>
    </location>
</feature>
<organism evidence="3 4">
    <name type="scientific">Streptomyces solicavernae</name>
    <dbReference type="NCBI Taxonomy" id="3043614"/>
    <lineage>
        <taxon>Bacteria</taxon>
        <taxon>Bacillati</taxon>
        <taxon>Actinomycetota</taxon>
        <taxon>Actinomycetes</taxon>
        <taxon>Kitasatosporales</taxon>
        <taxon>Streptomycetaceae</taxon>
        <taxon>Streptomyces</taxon>
    </lineage>
</organism>
<name>A0ABT6RZV4_9ACTN</name>
<dbReference type="PANTHER" id="PTHR33627:SF1">
    <property type="entry name" value="TRANSPOSASE"/>
    <property type="match status" value="1"/>
</dbReference>
<evidence type="ECO:0000259" key="2">
    <source>
        <dbReference type="Pfam" id="PF13546"/>
    </source>
</evidence>
<dbReference type="RefSeq" id="WP_282516453.1">
    <property type="nucleotide sequence ID" value="NZ_JASCIR010000036.1"/>
</dbReference>
<comment type="caution">
    <text evidence="3">The sequence shown here is derived from an EMBL/GenBank/DDBJ whole genome shotgun (WGS) entry which is preliminary data.</text>
</comment>
<feature type="compositionally biased region" description="Low complexity" evidence="1">
    <location>
        <begin position="410"/>
        <end position="420"/>
    </location>
</feature>
<sequence>MPDRPDTAEPATGPQLRKTGADGGLDALTRRLFREFPRADQRRWAASYVSGLLDTPGKKSVRNMGRSVSASHTAPQSLHQVVNESTWPWNAVRRELFDWCREHAGARGLTLARIPLPKRGNCSAGVHRRFDAASGRTISCQLGLSLFLLTDRGAVPVDWRLYLPENWVDDASLRRRVRIPDATRAHTPGRLLLDLAAYADGAGLDVPLAVEAETVAEAVELVAGLGALDAESAVAVPLTTPVSAVLLPGARRAGAAAVGGGRPTAGGLAEQLAATAQPLPAPGAAGLRLLPAVVHTSALARPMRLIGSWRPGERRPDRVWLTGADEHRLHRMVPLLAHPGAAQETLHLLDDCGMRDFEGRSYPGWHRHMTLVGAACSYRVLGGGTQEEARPVERTSRRHGAREEQHADSRAAASAWGRAA</sequence>
<evidence type="ECO:0000313" key="4">
    <source>
        <dbReference type="Proteomes" id="UP001224661"/>
    </source>
</evidence>
<dbReference type="InterPro" id="IPR038721">
    <property type="entry name" value="IS701-like_DDE_dom"/>
</dbReference>
<accession>A0ABT6RZV4</accession>
<feature type="compositionally biased region" description="Basic and acidic residues" evidence="1">
    <location>
        <begin position="387"/>
        <end position="409"/>
    </location>
</feature>
<proteinExistence type="predicted"/>